<sequence length="123" mass="13308">MTGTCIMEPDESLPMTATEDTWSTPHTDGRAIAIMAMVGLQLVLFYWALFGEAIDIITSSTAVYVTALIFVGYVTNHLRSPRFLTVLFAGWSLLMTASYAIGSETGHAVLAVFTAICAAYYAL</sequence>
<reference evidence="2 3" key="1">
    <citation type="journal article" date="2014" name="PLoS Genet.">
        <title>Phylogenetically driven sequencing of extremely halophilic archaea reveals strategies for static and dynamic osmo-response.</title>
        <authorList>
            <person name="Becker E.A."/>
            <person name="Seitzer P.M."/>
            <person name="Tritt A."/>
            <person name="Larsen D."/>
            <person name="Krusor M."/>
            <person name="Yao A.I."/>
            <person name="Wu D."/>
            <person name="Madern D."/>
            <person name="Eisen J.A."/>
            <person name="Darling A.E."/>
            <person name="Facciotti M.T."/>
        </authorList>
    </citation>
    <scope>NUCLEOTIDE SEQUENCE [LARGE SCALE GENOMIC DNA]</scope>
    <source>
        <strain evidence="2 3">JCM 10990</strain>
    </source>
</reference>
<name>M0ADV0_9EURY</name>
<dbReference type="PATRIC" id="fig|1227492.4.peg.2826"/>
<feature type="transmembrane region" description="Helical" evidence="1">
    <location>
        <begin position="31"/>
        <end position="50"/>
    </location>
</feature>
<dbReference type="AlphaFoldDB" id="M0ADV0"/>
<protein>
    <submittedName>
        <fullName evidence="2">Uncharacterized protein</fullName>
    </submittedName>
</protein>
<gene>
    <name evidence="2" type="ORF">C482_14254</name>
</gene>
<dbReference type="Proteomes" id="UP000011693">
    <property type="component" value="Unassembled WGS sequence"/>
</dbReference>
<keyword evidence="1" id="KW-0472">Membrane</keyword>
<accession>M0ADV0</accession>
<dbReference type="RefSeq" id="WP_006168321.1">
    <property type="nucleotide sequence ID" value="NZ_AOIN01000078.1"/>
</dbReference>
<proteinExistence type="predicted"/>
<dbReference type="EMBL" id="AOIN01000078">
    <property type="protein sequence ID" value="ELY96940.1"/>
    <property type="molecule type" value="Genomic_DNA"/>
</dbReference>
<comment type="caution">
    <text evidence="2">The sequence shown here is derived from an EMBL/GenBank/DDBJ whole genome shotgun (WGS) entry which is preliminary data.</text>
</comment>
<feature type="transmembrane region" description="Helical" evidence="1">
    <location>
        <begin position="107"/>
        <end position="122"/>
    </location>
</feature>
<organism evidence="2 3">
    <name type="scientific">Natrialba chahannaoensis JCM 10990</name>
    <dbReference type="NCBI Taxonomy" id="1227492"/>
    <lineage>
        <taxon>Archaea</taxon>
        <taxon>Methanobacteriati</taxon>
        <taxon>Methanobacteriota</taxon>
        <taxon>Stenosarchaea group</taxon>
        <taxon>Halobacteria</taxon>
        <taxon>Halobacteriales</taxon>
        <taxon>Natrialbaceae</taxon>
        <taxon>Natrialba</taxon>
    </lineage>
</organism>
<keyword evidence="1" id="KW-1133">Transmembrane helix</keyword>
<evidence type="ECO:0000256" key="1">
    <source>
        <dbReference type="SAM" id="Phobius"/>
    </source>
</evidence>
<evidence type="ECO:0000313" key="3">
    <source>
        <dbReference type="Proteomes" id="UP000011693"/>
    </source>
</evidence>
<keyword evidence="3" id="KW-1185">Reference proteome</keyword>
<dbReference type="STRING" id="1227492.C482_14254"/>
<evidence type="ECO:0000313" key="2">
    <source>
        <dbReference type="EMBL" id="ELY96940.1"/>
    </source>
</evidence>
<keyword evidence="1" id="KW-0812">Transmembrane</keyword>
<feature type="transmembrane region" description="Helical" evidence="1">
    <location>
        <begin position="83"/>
        <end position="101"/>
    </location>
</feature>
<feature type="transmembrane region" description="Helical" evidence="1">
    <location>
        <begin position="56"/>
        <end position="76"/>
    </location>
</feature>